<proteinExistence type="predicted"/>
<dbReference type="GeneID" id="42052755"/>
<keyword evidence="2" id="KW-0732">Signal</keyword>
<evidence type="ECO:0000313" key="4">
    <source>
        <dbReference type="Proteomes" id="UP000183971"/>
    </source>
</evidence>
<evidence type="ECO:0000256" key="2">
    <source>
        <dbReference type="SAM" id="SignalP"/>
    </source>
</evidence>
<feature type="region of interest" description="Disordered" evidence="1">
    <location>
        <begin position="125"/>
        <end position="158"/>
    </location>
</feature>
<sequence length="240" mass="26333">MGFVITPALVLLKPITGQVFTHSRTPHKNAEGNSCISPKTRTPSEFDVMRGYHWTQPISQDNAHSCANTMRYCLFLIANSPLAKERGFASERMKDNGPVSWVLIEIDKDMNKSASDQKRLATVSSSSRVRMKGQTRGGTRERAPRLEHRVPGARSFSTSSMEHGASSLALVSNLSLILINLLRKISIKIETVFGFSQGTENGSSREISKIEGGEGIIAVVNELDEATPCVITERCANWIG</sequence>
<gene>
    <name evidence="3" type="ORF">FPRO_07877</name>
</gene>
<dbReference type="AlphaFoldDB" id="A0A1L7VRZ5"/>
<evidence type="ECO:0000313" key="3">
    <source>
        <dbReference type="EMBL" id="CZR43207.1"/>
    </source>
</evidence>
<name>A0A1L7VRZ5_FUSPR</name>
<dbReference type="EMBL" id="FJOF01000007">
    <property type="protein sequence ID" value="CZR43207.1"/>
    <property type="molecule type" value="Genomic_DNA"/>
</dbReference>
<dbReference type="RefSeq" id="XP_031083798.1">
    <property type="nucleotide sequence ID" value="XM_031234019.1"/>
</dbReference>
<dbReference type="VEuPathDB" id="FungiDB:FPRO_07877"/>
<protein>
    <submittedName>
        <fullName evidence="3">Uncharacterized protein</fullName>
    </submittedName>
</protein>
<reference evidence="4" key="1">
    <citation type="journal article" date="2016" name="Genome Biol. Evol.">
        <title>Comparative 'omics' of the Fusarium fujikuroi species complex highlights differences in genetic potential and metabolite synthesis.</title>
        <authorList>
            <person name="Niehaus E.-M."/>
            <person name="Muensterkoetter M."/>
            <person name="Proctor R.H."/>
            <person name="Brown D.W."/>
            <person name="Sharon A."/>
            <person name="Idan Y."/>
            <person name="Oren-Young L."/>
            <person name="Sieber C.M."/>
            <person name="Novak O."/>
            <person name="Pencik A."/>
            <person name="Tarkowska D."/>
            <person name="Hromadova K."/>
            <person name="Freeman S."/>
            <person name="Maymon M."/>
            <person name="Elazar M."/>
            <person name="Youssef S.A."/>
            <person name="El-Shabrawy E.S.M."/>
            <person name="Shalaby A.B.A."/>
            <person name="Houterman P."/>
            <person name="Brock N.L."/>
            <person name="Burkhardt I."/>
            <person name="Tsavkelova E.A."/>
            <person name="Dickschat J.S."/>
            <person name="Galuszka P."/>
            <person name="Gueldener U."/>
            <person name="Tudzynski B."/>
        </authorList>
    </citation>
    <scope>NUCLEOTIDE SEQUENCE [LARGE SCALE GENOMIC DNA]</scope>
    <source>
        <strain evidence="4">ET1</strain>
    </source>
</reference>
<feature type="chain" id="PRO_5012453843" evidence="2">
    <location>
        <begin position="18"/>
        <end position="240"/>
    </location>
</feature>
<feature type="signal peptide" evidence="2">
    <location>
        <begin position="1"/>
        <end position="17"/>
    </location>
</feature>
<keyword evidence="4" id="KW-1185">Reference proteome</keyword>
<dbReference type="Proteomes" id="UP000183971">
    <property type="component" value="Unassembled WGS sequence"/>
</dbReference>
<accession>A0A1L7VRZ5</accession>
<organism evidence="3 4">
    <name type="scientific">Fusarium proliferatum (strain ET1)</name>
    <name type="common">Orchid endophyte fungus</name>
    <dbReference type="NCBI Taxonomy" id="1227346"/>
    <lineage>
        <taxon>Eukaryota</taxon>
        <taxon>Fungi</taxon>
        <taxon>Dikarya</taxon>
        <taxon>Ascomycota</taxon>
        <taxon>Pezizomycotina</taxon>
        <taxon>Sordariomycetes</taxon>
        <taxon>Hypocreomycetidae</taxon>
        <taxon>Hypocreales</taxon>
        <taxon>Nectriaceae</taxon>
        <taxon>Fusarium</taxon>
        <taxon>Fusarium fujikuroi species complex</taxon>
    </lineage>
</organism>
<evidence type="ECO:0000256" key="1">
    <source>
        <dbReference type="SAM" id="MobiDB-lite"/>
    </source>
</evidence>
<feature type="compositionally biased region" description="Basic and acidic residues" evidence="1">
    <location>
        <begin position="138"/>
        <end position="150"/>
    </location>
</feature>
<comment type="caution">
    <text evidence="3">The sequence shown here is derived from an EMBL/GenBank/DDBJ whole genome shotgun (WGS) entry which is preliminary data.</text>
</comment>